<comment type="function">
    <text evidence="1 17 18">Cell wall formation. Catalyzes the addition of glutamate to the nucleotide precursor UDP-N-acetylmuramoyl-L-alanine (UMA).</text>
</comment>
<evidence type="ECO:0000256" key="7">
    <source>
        <dbReference type="ARBA" id="ARBA00022490"/>
    </source>
</evidence>
<dbReference type="PANTHER" id="PTHR43692">
    <property type="entry name" value="UDP-N-ACETYLMURAMOYLALANINE--D-GLUTAMATE LIGASE"/>
    <property type="match status" value="1"/>
</dbReference>
<dbReference type="Gene3D" id="3.90.190.20">
    <property type="entry name" value="Mur ligase, C-terminal domain"/>
    <property type="match status" value="1"/>
</dbReference>
<evidence type="ECO:0000256" key="4">
    <source>
        <dbReference type="ARBA" id="ARBA00010416"/>
    </source>
</evidence>
<dbReference type="SUPFAM" id="SSF51984">
    <property type="entry name" value="MurCD N-terminal domain"/>
    <property type="match status" value="1"/>
</dbReference>
<evidence type="ECO:0000256" key="1">
    <source>
        <dbReference type="ARBA" id="ARBA00002734"/>
    </source>
</evidence>
<dbReference type="Pfam" id="PF02875">
    <property type="entry name" value="Mur_ligase_C"/>
    <property type="match status" value="1"/>
</dbReference>
<dbReference type="GO" id="GO:0005737">
    <property type="term" value="C:cytoplasm"/>
    <property type="evidence" value="ECO:0007669"/>
    <property type="project" value="UniProtKB-SubCell"/>
</dbReference>
<dbReference type="EMBL" id="WBKH01000008">
    <property type="protein sequence ID" value="KAB1477533.1"/>
    <property type="molecule type" value="Genomic_DNA"/>
</dbReference>
<evidence type="ECO:0000256" key="6">
    <source>
        <dbReference type="ARBA" id="ARBA00015655"/>
    </source>
</evidence>
<proteinExistence type="inferred from homology"/>
<evidence type="ECO:0000256" key="2">
    <source>
        <dbReference type="ARBA" id="ARBA00004496"/>
    </source>
</evidence>
<comment type="pathway">
    <text evidence="3 17 18">Cell wall biogenesis; peptidoglycan biosynthesis.</text>
</comment>
<keyword evidence="12 17" id="KW-0573">Peptidoglycan synthesis</keyword>
<keyword evidence="7 17" id="KW-0963">Cytoplasm</keyword>
<dbReference type="EC" id="6.3.2.9" evidence="5 17"/>
<dbReference type="HAMAP" id="MF_00639">
    <property type="entry name" value="MurD"/>
    <property type="match status" value="1"/>
</dbReference>
<evidence type="ECO:0000256" key="10">
    <source>
        <dbReference type="ARBA" id="ARBA00022840"/>
    </source>
</evidence>
<keyword evidence="17 18" id="KW-0131">Cell cycle</keyword>
<evidence type="ECO:0000256" key="8">
    <source>
        <dbReference type="ARBA" id="ARBA00022598"/>
    </source>
</evidence>
<accession>A0A833CAD0</accession>
<organism evidence="21 22">
    <name type="scientific">Veillonella seminalis</name>
    <dbReference type="NCBI Taxonomy" id="1502943"/>
    <lineage>
        <taxon>Bacteria</taxon>
        <taxon>Bacillati</taxon>
        <taxon>Bacillota</taxon>
        <taxon>Negativicutes</taxon>
        <taxon>Veillonellales</taxon>
        <taxon>Veillonellaceae</taxon>
        <taxon>Veillonella</taxon>
    </lineage>
</organism>
<dbReference type="Pfam" id="PF08245">
    <property type="entry name" value="Mur_ligase_M"/>
    <property type="match status" value="1"/>
</dbReference>
<evidence type="ECO:0000256" key="18">
    <source>
        <dbReference type="RuleBase" id="RU003664"/>
    </source>
</evidence>
<dbReference type="InterPro" id="IPR013221">
    <property type="entry name" value="Mur_ligase_cen"/>
</dbReference>
<keyword evidence="17 18" id="KW-0132">Cell division</keyword>
<comment type="subcellular location">
    <subcellularLocation>
        <location evidence="2 17 18">Cytoplasm</location>
    </subcellularLocation>
</comment>
<dbReference type="GO" id="GO:0009252">
    <property type="term" value="P:peptidoglycan biosynthetic process"/>
    <property type="evidence" value="ECO:0007669"/>
    <property type="project" value="UniProtKB-UniRule"/>
</dbReference>
<dbReference type="RefSeq" id="WP_006554943.1">
    <property type="nucleotide sequence ID" value="NZ_CALMIE010000104.1"/>
</dbReference>
<dbReference type="GO" id="GO:0005524">
    <property type="term" value="F:ATP binding"/>
    <property type="evidence" value="ECO:0007669"/>
    <property type="project" value="UniProtKB-UniRule"/>
</dbReference>
<evidence type="ECO:0000256" key="9">
    <source>
        <dbReference type="ARBA" id="ARBA00022741"/>
    </source>
</evidence>
<evidence type="ECO:0000256" key="3">
    <source>
        <dbReference type="ARBA" id="ARBA00004752"/>
    </source>
</evidence>
<keyword evidence="9 17" id="KW-0547">Nucleotide-binding</keyword>
<dbReference type="SUPFAM" id="SSF53623">
    <property type="entry name" value="MurD-like peptide ligases, catalytic domain"/>
    <property type="match status" value="1"/>
</dbReference>
<evidence type="ECO:0000313" key="22">
    <source>
        <dbReference type="Proteomes" id="UP000434554"/>
    </source>
</evidence>
<dbReference type="InterPro" id="IPR036615">
    <property type="entry name" value="Mur_ligase_C_dom_sf"/>
</dbReference>
<evidence type="ECO:0000259" key="19">
    <source>
        <dbReference type="Pfam" id="PF02875"/>
    </source>
</evidence>
<dbReference type="InterPro" id="IPR004101">
    <property type="entry name" value="Mur_ligase_C"/>
</dbReference>
<evidence type="ECO:0000256" key="11">
    <source>
        <dbReference type="ARBA" id="ARBA00022960"/>
    </source>
</evidence>
<dbReference type="GO" id="GO:0071555">
    <property type="term" value="P:cell wall organization"/>
    <property type="evidence" value="ECO:0007669"/>
    <property type="project" value="UniProtKB-KW"/>
</dbReference>
<keyword evidence="10 17" id="KW-0067">ATP-binding</keyword>
<dbReference type="UniPathway" id="UPA00219"/>
<feature type="domain" description="Mur ligase central" evidence="20">
    <location>
        <begin position="113"/>
        <end position="291"/>
    </location>
</feature>
<feature type="binding site" evidence="17">
    <location>
        <begin position="115"/>
        <end position="121"/>
    </location>
    <ligand>
        <name>ATP</name>
        <dbReference type="ChEBI" id="CHEBI:30616"/>
    </ligand>
</feature>
<name>A0A833CAD0_9FIRM</name>
<dbReference type="NCBIfam" id="TIGR01087">
    <property type="entry name" value="murD"/>
    <property type="match status" value="1"/>
</dbReference>
<dbReference type="GO" id="GO:0008764">
    <property type="term" value="F:UDP-N-acetylmuramoylalanine-D-glutamate ligase activity"/>
    <property type="evidence" value="ECO:0007669"/>
    <property type="project" value="UniProtKB-UniRule"/>
</dbReference>
<dbReference type="InterPro" id="IPR036565">
    <property type="entry name" value="Mur-like_cat_sf"/>
</dbReference>
<dbReference type="AlphaFoldDB" id="A0A833CAD0"/>
<comment type="caution">
    <text evidence="21">The sequence shown here is derived from an EMBL/GenBank/DDBJ whole genome shotgun (WGS) entry which is preliminary data.</text>
</comment>
<dbReference type="Pfam" id="PF21799">
    <property type="entry name" value="MurD-like_N"/>
    <property type="match status" value="1"/>
</dbReference>
<dbReference type="InterPro" id="IPR005762">
    <property type="entry name" value="MurD"/>
</dbReference>
<evidence type="ECO:0000256" key="13">
    <source>
        <dbReference type="ARBA" id="ARBA00023316"/>
    </source>
</evidence>
<evidence type="ECO:0000259" key="20">
    <source>
        <dbReference type="Pfam" id="PF08245"/>
    </source>
</evidence>
<evidence type="ECO:0000256" key="16">
    <source>
        <dbReference type="ARBA" id="ARBA00047632"/>
    </source>
</evidence>
<evidence type="ECO:0000313" key="21">
    <source>
        <dbReference type="EMBL" id="KAB1477533.1"/>
    </source>
</evidence>
<evidence type="ECO:0000256" key="5">
    <source>
        <dbReference type="ARBA" id="ARBA00012212"/>
    </source>
</evidence>
<dbReference type="Gene3D" id="3.40.1190.10">
    <property type="entry name" value="Mur-like, catalytic domain"/>
    <property type="match status" value="1"/>
</dbReference>
<dbReference type="SUPFAM" id="SSF53244">
    <property type="entry name" value="MurD-like peptide ligases, peptide-binding domain"/>
    <property type="match status" value="1"/>
</dbReference>
<comment type="catalytic activity">
    <reaction evidence="16 17 18">
        <text>UDP-N-acetyl-alpha-D-muramoyl-L-alanine + D-glutamate + ATP = UDP-N-acetyl-alpha-D-muramoyl-L-alanyl-D-glutamate + ADP + phosphate + H(+)</text>
        <dbReference type="Rhea" id="RHEA:16429"/>
        <dbReference type="ChEBI" id="CHEBI:15378"/>
        <dbReference type="ChEBI" id="CHEBI:29986"/>
        <dbReference type="ChEBI" id="CHEBI:30616"/>
        <dbReference type="ChEBI" id="CHEBI:43474"/>
        <dbReference type="ChEBI" id="CHEBI:83898"/>
        <dbReference type="ChEBI" id="CHEBI:83900"/>
        <dbReference type="ChEBI" id="CHEBI:456216"/>
        <dbReference type="EC" id="6.3.2.9"/>
    </reaction>
</comment>
<keyword evidence="13 17" id="KW-0961">Cell wall biogenesis/degradation</keyword>
<evidence type="ECO:0000256" key="15">
    <source>
        <dbReference type="ARBA" id="ARBA00032324"/>
    </source>
</evidence>
<reference evidence="21 22" key="1">
    <citation type="submission" date="2019-09" db="EMBL/GenBank/DDBJ databases">
        <title>Draft genome sequence of 3 type strains from the CCUG.</title>
        <authorList>
            <person name="Pineiro-Iglesias B."/>
            <person name="Tunovic T."/>
            <person name="Unosson C."/>
            <person name="Inganas E."/>
            <person name="Ohlen M."/>
            <person name="Cardew S."/>
            <person name="Jensie-Markopoulos S."/>
            <person name="Salva-Serra F."/>
            <person name="Jaen-Luchoro D."/>
            <person name="Karlsson R."/>
            <person name="Svensson-Stadler L."/>
            <person name="Chun J."/>
            <person name="Moore E."/>
        </authorList>
    </citation>
    <scope>NUCLEOTIDE SEQUENCE [LARGE SCALE GENOMIC DNA]</scope>
    <source>
        <strain evidence="21 22">CCUG 65427</strain>
    </source>
</reference>
<dbReference type="PANTHER" id="PTHR43692:SF1">
    <property type="entry name" value="UDP-N-ACETYLMURAMOYLALANINE--D-GLUTAMATE LIGASE"/>
    <property type="match status" value="1"/>
</dbReference>
<keyword evidence="8 17" id="KW-0436">Ligase</keyword>
<evidence type="ECO:0000256" key="14">
    <source>
        <dbReference type="ARBA" id="ARBA00030398"/>
    </source>
</evidence>
<protein>
    <recommendedName>
        <fullName evidence="6 17">UDP-N-acetylmuramoylalanine--D-glutamate ligase</fullName>
        <ecNumber evidence="5 17">6.3.2.9</ecNumber>
    </recommendedName>
    <alternativeName>
        <fullName evidence="15 17">D-glutamic acid-adding enzyme</fullName>
    </alternativeName>
    <alternativeName>
        <fullName evidence="14 17">UDP-N-acetylmuramoyl-L-alanyl-D-glutamate synthetase</fullName>
    </alternativeName>
</protein>
<evidence type="ECO:0000256" key="12">
    <source>
        <dbReference type="ARBA" id="ARBA00022984"/>
    </source>
</evidence>
<dbReference type="Gene3D" id="3.40.50.720">
    <property type="entry name" value="NAD(P)-binding Rossmann-like Domain"/>
    <property type="match status" value="1"/>
</dbReference>
<feature type="domain" description="Mur ligase C-terminal" evidence="19">
    <location>
        <begin position="313"/>
        <end position="427"/>
    </location>
</feature>
<keyword evidence="11 17" id="KW-0133">Cell shape</keyword>
<dbReference type="Proteomes" id="UP000434554">
    <property type="component" value="Unassembled WGS sequence"/>
</dbReference>
<gene>
    <name evidence="17" type="primary">murD</name>
    <name evidence="21" type="ORF">F8R14_07840</name>
</gene>
<sequence length="460" mass="49343">MEYKGKRILVLGAGRSGIGVAHVLGMLGADVTLNDYKDVAFTSAEAALLQEAHVTVITGRQEIDLLAAVDRIVVSPGIALTIPILVEAAKRGMDIVGEVEVAYDISKAPILGVTGTNGKTTTTTLLGEVMKTTGKPVMVGGNIGDSLSEAAYEIPADGYLVAEVSSYQLETVKNFKPLGAIMLNITPDHLQRHKTMEAYQAAKENIFKQQTKAERTVLNLDDPLVAGMQARVPGKILCISQEHGVTDGAYFAGNQCWAVRNNEVEPVIGTDEIHLPGRHNIENILAVIALAYDLGITAAQLHDVIANFKAVEHRLERVTVIDGATYYNDSKATNTDSAVKALEAFKEPVILLAGGYDKMTDLTDFMAMVKTHAKALVLMGDAAARFEEAAKAAGIDSIYRVRSMAEAVAKGHELSKPGDVVLLSSACSSFDWYHCFEERGDDFKNEVHALAAMTADKKGS</sequence>
<dbReference type="GO" id="GO:0051301">
    <property type="term" value="P:cell division"/>
    <property type="evidence" value="ECO:0007669"/>
    <property type="project" value="UniProtKB-KW"/>
</dbReference>
<evidence type="ECO:0000256" key="17">
    <source>
        <dbReference type="HAMAP-Rule" id="MF_00639"/>
    </source>
</evidence>
<comment type="similarity">
    <text evidence="4 17">Belongs to the MurCDEF family.</text>
</comment>
<dbReference type="GO" id="GO:0008360">
    <property type="term" value="P:regulation of cell shape"/>
    <property type="evidence" value="ECO:0007669"/>
    <property type="project" value="UniProtKB-KW"/>
</dbReference>
<dbReference type="GeneID" id="83055145"/>